<dbReference type="FunFam" id="3.10.129.10:FF:000033">
    <property type="entry name" value="acyl-coenzyme A thioesterase 13"/>
    <property type="match status" value="1"/>
</dbReference>
<organism evidence="3 4">
    <name type="scientific">Aspergillus brasiliensis (strain CBS 101740 / IMI 381727 / IBT 21946)</name>
    <dbReference type="NCBI Taxonomy" id="767769"/>
    <lineage>
        <taxon>Eukaryota</taxon>
        <taxon>Fungi</taxon>
        <taxon>Dikarya</taxon>
        <taxon>Ascomycota</taxon>
        <taxon>Pezizomycotina</taxon>
        <taxon>Eurotiomycetes</taxon>
        <taxon>Eurotiomycetidae</taxon>
        <taxon>Eurotiales</taxon>
        <taxon>Aspergillaceae</taxon>
        <taxon>Aspergillus</taxon>
        <taxon>Aspergillus subgen. Circumdati</taxon>
    </lineage>
</organism>
<dbReference type="Proteomes" id="UP000184499">
    <property type="component" value="Unassembled WGS sequence"/>
</dbReference>
<proteinExistence type="inferred from homology"/>
<evidence type="ECO:0000259" key="2">
    <source>
        <dbReference type="Pfam" id="PF03061"/>
    </source>
</evidence>
<dbReference type="InterPro" id="IPR006683">
    <property type="entry name" value="Thioestr_dom"/>
</dbReference>
<sequence length="147" mass="16007">FNMSAELQQVRKVWERIRTSSPIYAFLLQDIDIYDARKGVFFARLQVAAHHLNSKGTLHGVFSACVTDWAGGLAIASSGLDSTGVSTNIHVNYLSTATTGDWLEIEGRADKVGRNLAFTTVTISKQTDSNGSTVVAQGSHTKYIKTQ</sequence>
<dbReference type="SUPFAM" id="SSF54637">
    <property type="entry name" value="Thioesterase/thiol ester dehydrase-isomerase"/>
    <property type="match status" value="1"/>
</dbReference>
<comment type="similarity">
    <text evidence="1">Belongs to the thioesterase PaaI family.</text>
</comment>
<keyword evidence="4" id="KW-1185">Reference proteome</keyword>
<dbReference type="InterPro" id="IPR029069">
    <property type="entry name" value="HotDog_dom_sf"/>
</dbReference>
<dbReference type="VEuPathDB" id="FungiDB:ASPBRDRAFT_135630"/>
<dbReference type="CDD" id="cd03443">
    <property type="entry name" value="PaaI_thioesterase"/>
    <property type="match status" value="1"/>
</dbReference>
<protein>
    <recommendedName>
        <fullName evidence="2">Thioesterase domain-containing protein</fullName>
    </recommendedName>
</protein>
<dbReference type="GeneID" id="93571202"/>
<dbReference type="PANTHER" id="PTHR21660:SF11">
    <property type="entry name" value="FAMILY PROTEIN, PUTATIVE (AFU_ORTHOLOGUE AFUA_4G04355)-RELATED"/>
    <property type="match status" value="1"/>
</dbReference>
<dbReference type="InterPro" id="IPR039298">
    <property type="entry name" value="ACOT13"/>
</dbReference>
<dbReference type="STRING" id="767769.A0A1L9U773"/>
<name>A0A1L9U773_ASPBC</name>
<dbReference type="Gene3D" id="3.10.129.10">
    <property type="entry name" value="Hotdog Thioesterase"/>
    <property type="match status" value="1"/>
</dbReference>
<dbReference type="GO" id="GO:0047617">
    <property type="term" value="F:fatty acyl-CoA hydrolase activity"/>
    <property type="evidence" value="ECO:0007669"/>
    <property type="project" value="InterPro"/>
</dbReference>
<dbReference type="EMBL" id="KV878694">
    <property type="protein sequence ID" value="OJJ67511.1"/>
    <property type="molecule type" value="Genomic_DNA"/>
</dbReference>
<dbReference type="OMA" id="IIDWAGG"/>
<dbReference type="Pfam" id="PF03061">
    <property type="entry name" value="4HBT"/>
    <property type="match status" value="1"/>
</dbReference>
<dbReference type="PANTHER" id="PTHR21660">
    <property type="entry name" value="THIOESTERASE SUPERFAMILY MEMBER-RELATED"/>
    <property type="match status" value="1"/>
</dbReference>
<dbReference type="OrthoDB" id="46529at2759"/>
<feature type="non-terminal residue" evidence="3">
    <location>
        <position position="1"/>
    </location>
</feature>
<evidence type="ECO:0000313" key="4">
    <source>
        <dbReference type="Proteomes" id="UP000184499"/>
    </source>
</evidence>
<dbReference type="RefSeq" id="XP_067474760.1">
    <property type="nucleotide sequence ID" value="XM_067618714.1"/>
</dbReference>
<evidence type="ECO:0000313" key="3">
    <source>
        <dbReference type="EMBL" id="OJJ67511.1"/>
    </source>
</evidence>
<feature type="domain" description="Thioesterase" evidence="2">
    <location>
        <begin position="56"/>
        <end position="128"/>
    </location>
</feature>
<gene>
    <name evidence="3" type="ORF">ASPBRDRAFT_135630</name>
</gene>
<accession>A0A1L9U773</accession>
<dbReference type="AlphaFoldDB" id="A0A1L9U773"/>
<evidence type="ECO:0000256" key="1">
    <source>
        <dbReference type="ARBA" id="ARBA00008324"/>
    </source>
</evidence>
<reference evidence="4" key="1">
    <citation type="journal article" date="2017" name="Genome Biol.">
        <title>Comparative genomics reveals high biological diversity and specific adaptations in the industrially and medically important fungal genus Aspergillus.</title>
        <authorList>
            <person name="de Vries R.P."/>
            <person name="Riley R."/>
            <person name="Wiebenga A."/>
            <person name="Aguilar-Osorio G."/>
            <person name="Amillis S."/>
            <person name="Uchima C.A."/>
            <person name="Anderluh G."/>
            <person name="Asadollahi M."/>
            <person name="Askin M."/>
            <person name="Barry K."/>
            <person name="Battaglia E."/>
            <person name="Bayram O."/>
            <person name="Benocci T."/>
            <person name="Braus-Stromeyer S.A."/>
            <person name="Caldana C."/>
            <person name="Canovas D."/>
            <person name="Cerqueira G.C."/>
            <person name="Chen F."/>
            <person name="Chen W."/>
            <person name="Choi C."/>
            <person name="Clum A."/>
            <person name="Dos Santos R.A."/>
            <person name="Damasio A.R."/>
            <person name="Diallinas G."/>
            <person name="Emri T."/>
            <person name="Fekete E."/>
            <person name="Flipphi M."/>
            <person name="Freyberg S."/>
            <person name="Gallo A."/>
            <person name="Gournas C."/>
            <person name="Habgood R."/>
            <person name="Hainaut M."/>
            <person name="Harispe M.L."/>
            <person name="Henrissat B."/>
            <person name="Hilden K.S."/>
            <person name="Hope R."/>
            <person name="Hossain A."/>
            <person name="Karabika E."/>
            <person name="Karaffa L."/>
            <person name="Karanyi Z."/>
            <person name="Krasevec N."/>
            <person name="Kuo A."/>
            <person name="Kusch H."/>
            <person name="LaButti K."/>
            <person name="Lagendijk E.L."/>
            <person name="Lapidus A."/>
            <person name="Levasseur A."/>
            <person name="Lindquist E."/>
            <person name="Lipzen A."/>
            <person name="Logrieco A.F."/>
            <person name="MacCabe A."/>
            <person name="Maekelae M.R."/>
            <person name="Malavazi I."/>
            <person name="Melin P."/>
            <person name="Meyer V."/>
            <person name="Mielnichuk N."/>
            <person name="Miskei M."/>
            <person name="Molnar A.P."/>
            <person name="Mule G."/>
            <person name="Ngan C.Y."/>
            <person name="Orejas M."/>
            <person name="Orosz E."/>
            <person name="Ouedraogo J.P."/>
            <person name="Overkamp K.M."/>
            <person name="Park H.-S."/>
            <person name="Perrone G."/>
            <person name="Piumi F."/>
            <person name="Punt P.J."/>
            <person name="Ram A.F."/>
            <person name="Ramon A."/>
            <person name="Rauscher S."/>
            <person name="Record E."/>
            <person name="Riano-Pachon D.M."/>
            <person name="Robert V."/>
            <person name="Roehrig J."/>
            <person name="Ruller R."/>
            <person name="Salamov A."/>
            <person name="Salih N.S."/>
            <person name="Samson R.A."/>
            <person name="Sandor E."/>
            <person name="Sanguinetti M."/>
            <person name="Schuetze T."/>
            <person name="Sepcic K."/>
            <person name="Shelest E."/>
            <person name="Sherlock G."/>
            <person name="Sophianopoulou V."/>
            <person name="Squina F.M."/>
            <person name="Sun H."/>
            <person name="Susca A."/>
            <person name="Todd R.B."/>
            <person name="Tsang A."/>
            <person name="Unkles S.E."/>
            <person name="van de Wiele N."/>
            <person name="van Rossen-Uffink D."/>
            <person name="Oliveira J.V."/>
            <person name="Vesth T.C."/>
            <person name="Visser J."/>
            <person name="Yu J.-H."/>
            <person name="Zhou M."/>
            <person name="Andersen M.R."/>
            <person name="Archer D.B."/>
            <person name="Baker S.E."/>
            <person name="Benoit I."/>
            <person name="Brakhage A.A."/>
            <person name="Braus G.H."/>
            <person name="Fischer R."/>
            <person name="Frisvad J.C."/>
            <person name="Goldman G.H."/>
            <person name="Houbraken J."/>
            <person name="Oakley B."/>
            <person name="Pocsi I."/>
            <person name="Scazzocchio C."/>
            <person name="Seiboth B."/>
            <person name="vanKuyk P.A."/>
            <person name="Wortman J."/>
            <person name="Dyer P.S."/>
            <person name="Grigoriev I.V."/>
        </authorList>
    </citation>
    <scope>NUCLEOTIDE SEQUENCE [LARGE SCALE GENOMIC DNA]</scope>
    <source>
        <strain evidence="4">CBS 101740 / IMI 381727 / IBT 21946</strain>
    </source>
</reference>